<comment type="subcellular location">
    <subcellularLocation>
        <location evidence="1">Nucleus</location>
        <location evidence="1">Nuclear pore complex</location>
    </subcellularLocation>
</comment>
<keyword evidence="11" id="KW-1185">Reference proteome</keyword>
<feature type="coiled-coil region" evidence="8">
    <location>
        <begin position="756"/>
        <end position="783"/>
    </location>
</feature>
<evidence type="ECO:0000256" key="8">
    <source>
        <dbReference type="SAM" id="Coils"/>
    </source>
</evidence>
<dbReference type="InterPro" id="IPR037700">
    <property type="entry name" value="NUP88/NUP82"/>
</dbReference>
<evidence type="ECO:0000256" key="2">
    <source>
        <dbReference type="ARBA" id="ARBA00022448"/>
    </source>
</evidence>
<comment type="caution">
    <text evidence="10">The sequence shown here is derived from an EMBL/GenBank/DDBJ whole genome shotgun (WGS) entry which is preliminary data.</text>
</comment>
<dbReference type="GO" id="GO:0006406">
    <property type="term" value="P:mRNA export from nucleus"/>
    <property type="evidence" value="ECO:0007669"/>
    <property type="project" value="TreeGrafter"/>
</dbReference>
<dbReference type="GO" id="GO:0006606">
    <property type="term" value="P:protein import into nucleus"/>
    <property type="evidence" value="ECO:0007669"/>
    <property type="project" value="TreeGrafter"/>
</dbReference>
<dbReference type="GO" id="GO:0000056">
    <property type="term" value="P:ribosomal small subunit export from nucleus"/>
    <property type="evidence" value="ECO:0007669"/>
    <property type="project" value="InterPro"/>
</dbReference>
<proteinExistence type="predicted"/>
<sequence length="900" mass="98877">MPKITSFVPSWLNEPAPGHKLFAPATDDARQPNPQLFSSKPKTGPRRTIARRGSEVFVAVGKQIRWGSLVQLKESWEAKQSKSIFGTRFKKEGSDGSFELYDEEAETHGAHNGAEYEGYRLIKTPVADDIRQLVMSPNEDYLAVLTTHTVHICILPDSSHLSAHDGAPFRPKFWTLGPTTHVTSRPAVVSAIWHPLGVHGSSLVTVTGDSVVRVWELSATDRWSFDRPTLAIDLKKLADGTYLDQDFSASTSTTNTGFSPDSFDMKAVSACFGDRRSGGWSPMTLWIAMAGGDVYALCPLLPSKWAPPPTLVPALSVSIVAKVAATEDDAETSPGAKRLAQQQLDWMADLDGQDPMLVDGLPGEAPTEVYTRPAKPGAVPKLQGPFVMDLAPEAQQEDDATLTDILVIGEKISTGDLMFGEDADLDVDDDDDGLSLSVVCLLTVSGRVQIYLDMDGVQAQWLPKKSARSRGYSLESEDDLTSLLSFQTLDTLTPTEMTMLADNWPVFSTDANSRYSFFVTQPSGITFVSLTPWVFRLEAELQAESEAGSKFRIDLLVKANGSTREKVYTQKPEQGLLAAPVAFRDPDLGYFILSAGPRAAVAVFFDAPEDEYTPTIRQASPTPAYDDEDDRKPLTIWEPRPYFHASDALDAGTHLPQLLDNLKAGRRKPLMQQEVRLSAATLEVFADSHRVISADIHPLNVAVAELFRKCEALQAELRDQIGKTNEVRRRVEAISGEDVRENEEPVSDNMHVRNRLSGAQKRQEELAERMQRLKSRLGKATSRKISDYEKAWMGEVKALESTVLGMDGAADGPSPSKAKSVPKRLDEIKRLKDDLATQIARLQKPGEGEEEEPPSSPAKNGLQVPLDIKKAKYAQVRTLLDRESALVGAVKSRLERLSVG</sequence>
<evidence type="ECO:0000313" key="10">
    <source>
        <dbReference type="EMBL" id="KAJ9155764.1"/>
    </source>
</evidence>
<name>A0AA38RR56_9PEZI</name>
<dbReference type="GO" id="GO:0017056">
    <property type="term" value="F:structural constituent of nuclear pore"/>
    <property type="evidence" value="ECO:0007669"/>
    <property type="project" value="InterPro"/>
</dbReference>
<organism evidence="10 11">
    <name type="scientific">Coniochaeta hoffmannii</name>
    <dbReference type="NCBI Taxonomy" id="91930"/>
    <lineage>
        <taxon>Eukaryota</taxon>
        <taxon>Fungi</taxon>
        <taxon>Dikarya</taxon>
        <taxon>Ascomycota</taxon>
        <taxon>Pezizomycotina</taxon>
        <taxon>Sordariomycetes</taxon>
        <taxon>Sordariomycetidae</taxon>
        <taxon>Coniochaetales</taxon>
        <taxon>Coniochaetaceae</taxon>
        <taxon>Coniochaeta</taxon>
    </lineage>
</organism>
<dbReference type="Proteomes" id="UP001174691">
    <property type="component" value="Unassembled WGS sequence"/>
</dbReference>
<keyword evidence="5" id="KW-0811">Translocation</keyword>
<keyword evidence="8" id="KW-0175">Coiled coil</keyword>
<dbReference type="PANTHER" id="PTHR13257:SF0">
    <property type="entry name" value="NUCLEAR PORE COMPLEX PROTEIN NUP88"/>
    <property type="match status" value="1"/>
</dbReference>
<accession>A0AA38RR56</accession>
<keyword evidence="6" id="KW-0906">Nuclear pore complex</keyword>
<dbReference type="SUPFAM" id="SSF50978">
    <property type="entry name" value="WD40 repeat-like"/>
    <property type="match status" value="1"/>
</dbReference>
<keyword evidence="3" id="KW-0509">mRNA transport</keyword>
<reference evidence="10" key="1">
    <citation type="submission" date="2022-07" db="EMBL/GenBank/DDBJ databases">
        <title>Fungi with potential for degradation of polypropylene.</title>
        <authorList>
            <person name="Gostincar C."/>
        </authorList>
    </citation>
    <scope>NUCLEOTIDE SEQUENCE</scope>
    <source>
        <strain evidence="10">EXF-13287</strain>
    </source>
</reference>
<keyword evidence="4" id="KW-0653">Protein transport</keyword>
<evidence type="ECO:0000256" key="6">
    <source>
        <dbReference type="ARBA" id="ARBA00023132"/>
    </source>
</evidence>
<evidence type="ECO:0000256" key="3">
    <source>
        <dbReference type="ARBA" id="ARBA00022816"/>
    </source>
</evidence>
<protein>
    <submittedName>
        <fullName evidence="10">Nucleoporin NUP82</fullName>
    </submittedName>
</protein>
<feature type="region of interest" description="Disordered" evidence="9">
    <location>
        <begin position="18"/>
        <end position="47"/>
    </location>
</feature>
<dbReference type="InterPro" id="IPR036322">
    <property type="entry name" value="WD40_repeat_dom_sf"/>
</dbReference>
<evidence type="ECO:0000256" key="9">
    <source>
        <dbReference type="SAM" id="MobiDB-lite"/>
    </source>
</evidence>
<dbReference type="GO" id="GO:0000055">
    <property type="term" value="P:ribosomal large subunit export from nucleus"/>
    <property type="evidence" value="ECO:0007669"/>
    <property type="project" value="InterPro"/>
</dbReference>
<dbReference type="AlphaFoldDB" id="A0AA38RR56"/>
<evidence type="ECO:0000256" key="4">
    <source>
        <dbReference type="ARBA" id="ARBA00022927"/>
    </source>
</evidence>
<gene>
    <name evidence="10" type="ORF">NKR19_g4450</name>
</gene>
<evidence type="ECO:0000313" key="11">
    <source>
        <dbReference type="Proteomes" id="UP001174691"/>
    </source>
</evidence>
<feature type="compositionally biased region" description="Polar residues" evidence="9">
    <location>
        <begin position="32"/>
        <end position="41"/>
    </location>
</feature>
<dbReference type="GO" id="GO:0005643">
    <property type="term" value="C:nuclear pore"/>
    <property type="evidence" value="ECO:0007669"/>
    <property type="project" value="UniProtKB-SubCell"/>
</dbReference>
<evidence type="ECO:0000256" key="1">
    <source>
        <dbReference type="ARBA" id="ARBA00004567"/>
    </source>
</evidence>
<dbReference type="EMBL" id="JANBVN010000055">
    <property type="protein sequence ID" value="KAJ9155764.1"/>
    <property type="molecule type" value="Genomic_DNA"/>
</dbReference>
<keyword evidence="2" id="KW-0813">Transport</keyword>
<keyword evidence="7" id="KW-0539">Nucleus</keyword>
<dbReference type="PANTHER" id="PTHR13257">
    <property type="entry name" value="NUCLEOPORIN NUP84-RELATED"/>
    <property type="match status" value="1"/>
</dbReference>
<feature type="region of interest" description="Disordered" evidence="9">
    <location>
        <begin position="843"/>
        <end position="864"/>
    </location>
</feature>
<evidence type="ECO:0000256" key="7">
    <source>
        <dbReference type="ARBA" id="ARBA00023242"/>
    </source>
</evidence>
<evidence type="ECO:0000256" key="5">
    <source>
        <dbReference type="ARBA" id="ARBA00023010"/>
    </source>
</evidence>